<accession>A0ACD5TCU8</accession>
<proteinExistence type="predicted"/>
<organism evidence="1 2">
    <name type="scientific">Avena sativa</name>
    <name type="common">Oat</name>
    <dbReference type="NCBI Taxonomy" id="4498"/>
    <lineage>
        <taxon>Eukaryota</taxon>
        <taxon>Viridiplantae</taxon>
        <taxon>Streptophyta</taxon>
        <taxon>Embryophyta</taxon>
        <taxon>Tracheophyta</taxon>
        <taxon>Spermatophyta</taxon>
        <taxon>Magnoliopsida</taxon>
        <taxon>Liliopsida</taxon>
        <taxon>Poales</taxon>
        <taxon>Poaceae</taxon>
        <taxon>BOP clade</taxon>
        <taxon>Pooideae</taxon>
        <taxon>Poodae</taxon>
        <taxon>Poeae</taxon>
        <taxon>Poeae Chloroplast Group 1 (Aveneae type)</taxon>
        <taxon>Aveninae</taxon>
        <taxon>Avena</taxon>
    </lineage>
</organism>
<evidence type="ECO:0000313" key="1">
    <source>
        <dbReference type="EnsemblPlants" id="AVESA.00010b.r2.1AG0032060.1.CDS"/>
    </source>
</evidence>
<protein>
    <submittedName>
        <fullName evidence="1">Uncharacterized protein</fullName>
    </submittedName>
</protein>
<keyword evidence="2" id="KW-1185">Reference proteome</keyword>
<dbReference type="Proteomes" id="UP001732700">
    <property type="component" value="Chromosome 1A"/>
</dbReference>
<evidence type="ECO:0000313" key="2">
    <source>
        <dbReference type="Proteomes" id="UP001732700"/>
    </source>
</evidence>
<reference evidence="1" key="1">
    <citation type="submission" date="2021-05" db="EMBL/GenBank/DDBJ databases">
        <authorList>
            <person name="Scholz U."/>
            <person name="Mascher M."/>
            <person name="Fiebig A."/>
        </authorList>
    </citation>
    <scope>NUCLEOTIDE SEQUENCE [LARGE SCALE GENOMIC DNA]</scope>
</reference>
<name>A0ACD5TCU8_AVESA</name>
<dbReference type="EnsemblPlants" id="AVESA.00010b.r2.1AG0032060.1">
    <property type="protein sequence ID" value="AVESA.00010b.r2.1AG0032060.1.CDS"/>
    <property type="gene ID" value="AVESA.00010b.r2.1AG0032060"/>
</dbReference>
<sequence length="1245" mass="141731">MPKTCWTSWSTSASRTSSTYGTNHAANDHASKGCTHNFFFNLRHIAKARLLGPPSLPTTTSTSPGDEDASHGGADCCSWPRASRHRPTSTNHLAEEEVVRGRMRSKFGELDSPSHCWPRGHREDHYDTTHIYHSDDSEGKEHFSVKIWVRVPRKFNLDKLLEDIKGHIPGIEGENGVSAGELIEQRLKSSRFFLVLDDMWECGEDDWKYLLQPFQNSQTKGSMILVTTRVPSLAHMVKTVEKPCELEGLEPKEFKELFLAFVFDGNDPRKYDERLTDVGDQIMVKLKGSPLAAKIVCGILKGDIKFGKWGEVLESKQWEMGSNAADIMPALKLCYDYLSFELKQCFSSTALFPEDFKFSSKKLIHFWIGLNILHCGDTRKTIEDIGMRNLNELVSRGLLKKEETSGDPYFIVHDLLHDLALMVSSHESLTLHSSSVEPKDCQLCIRHLSIIIYVEGIEDLKGKLRELIKDKFKVEGLRTLMVFGEIDEGFANIFGDLFSAAKAFRVLHLDTIDYPVESILQKLSELVHLRYLFLGTNRRSRMHLPNTISRFYHLQIFDIEEWYGFIDFPRDMSNLRKLCHFVTRDRSVQSCIGDVGKLTHLQELKAFEVNKESKGFEAKQLERLNELRELGIYDLEKIVSKEEAAQTKLREKKYLQRLTLVWTKERPSTSTSTAPDEKIPSGVPDEERLRAELALEREVLESLEPHEDLQALSITGHRGHSCPTWLGDVLVALESLHLSTVSWEDLPCFAKMRYLGDLVLSDIATEKKIDVEHTFCYLTRLILHDLRSLEDWVPRETNCFPILGELSISGCPRLLRLPFSDLQDRNKAQFPMLQSLSISNCPEVSSLPPVPWTQNFNYVSMESTGSNILKRLEYRKDSSGAMLEITVNIDLRHLDQVVVFNELTKVEYLRIVGSGDLPMPLRAQSDREWKIPVKSIWLERDNCSGKELTWLLRHCPDLSELSISGYAPRTPLVVEGGAKDKQQRIEEGDMVVLPAHLSTTLEELEIHSRNIVVYPLHALKTLKTLECSPASFSKYFCPFPASLQRLKLENVSCAGLANLTSLTELCIHDSRILFEGLHTLCELRELIFMGSPNFLDRTRDHLLSSASSKLQSLRTDDIARILTLPVGRFLSSSLTDLTFDSDKNVVRFDKGQEEVLHLLTSLKKLEFSHCRKLQHLPDGLCKLSKLESLTICFCYSLDSLDANGLPSSLQLLDVIWCNNRKLREQCEKLTGKIKAEVKLAYNDFA</sequence>
<reference evidence="1" key="2">
    <citation type="submission" date="2025-09" db="UniProtKB">
        <authorList>
            <consortium name="EnsemblPlants"/>
        </authorList>
    </citation>
    <scope>IDENTIFICATION</scope>
</reference>